<name>A0A261Y774_9FUNG</name>
<dbReference type="GO" id="GO:0004721">
    <property type="term" value="F:phosphoprotein phosphatase activity"/>
    <property type="evidence" value="ECO:0007669"/>
    <property type="project" value="UniProtKB-KW"/>
</dbReference>
<evidence type="ECO:0000256" key="1">
    <source>
        <dbReference type="ARBA" id="ARBA00008601"/>
    </source>
</evidence>
<dbReference type="EMBL" id="MVBO01000003">
    <property type="protein sequence ID" value="OZJ06431.1"/>
    <property type="molecule type" value="Genomic_DNA"/>
</dbReference>
<sequence>MAHHEQENRPVLVTAILEELQPGIYIGNYKASIDVDLLRSLGITHILGLGPFKPKYPEARLPEFTHLIEDVKDKEDEDILDKLDEMLAFIDEGLKVGKVLVHCQQGISRSAAVHCAYYMRKYKKSLHETLHDLRKGKDNIEQVPNPGFLAQLQLFEDMGYVVDPSYPPYQAFQAARQAISGDLSQVTFAMDPEIEAHDIALAKCKHCSRKLIYETDLVNHLASKANPSATPTSFATKSSKDCFSYSVRPPPWVLGLDESGHASVPIECPSCRNKWMVPGFEIWKHAVVLDGT</sequence>
<dbReference type="InterPro" id="IPR000387">
    <property type="entry name" value="Tyr_Pase_dom"/>
</dbReference>
<feature type="domain" description="Tyrosine specific protein phosphatases" evidence="5">
    <location>
        <begin position="77"/>
        <end position="148"/>
    </location>
</feature>
<dbReference type="Proteomes" id="UP000242875">
    <property type="component" value="Unassembled WGS sequence"/>
</dbReference>
<evidence type="ECO:0000256" key="3">
    <source>
        <dbReference type="ARBA" id="ARBA00022912"/>
    </source>
</evidence>
<dbReference type="PROSITE" id="PS50054">
    <property type="entry name" value="TYR_PHOSPHATASE_DUAL"/>
    <property type="match status" value="1"/>
</dbReference>
<dbReference type="OrthoDB" id="2017893at2759"/>
<dbReference type="Pfam" id="PF00782">
    <property type="entry name" value="DSPc"/>
    <property type="match status" value="1"/>
</dbReference>
<evidence type="ECO:0000259" key="5">
    <source>
        <dbReference type="PROSITE" id="PS50056"/>
    </source>
</evidence>
<comment type="caution">
    <text evidence="6">The sequence shown here is derived from an EMBL/GenBank/DDBJ whole genome shotgun (WGS) entry which is preliminary data.</text>
</comment>
<dbReference type="AlphaFoldDB" id="A0A261Y774"/>
<protein>
    <submittedName>
        <fullName evidence="6">Uncharacterized protein</fullName>
    </submittedName>
</protein>
<gene>
    <name evidence="6" type="ORF">BZG36_00550</name>
</gene>
<dbReference type="Gene3D" id="3.90.190.10">
    <property type="entry name" value="Protein tyrosine phosphatase superfamily"/>
    <property type="match status" value="1"/>
</dbReference>
<evidence type="ECO:0000313" key="7">
    <source>
        <dbReference type="Proteomes" id="UP000242875"/>
    </source>
</evidence>
<dbReference type="InterPro" id="IPR000340">
    <property type="entry name" value="Dual-sp_phosphatase_cat-dom"/>
</dbReference>
<dbReference type="PROSITE" id="PS50056">
    <property type="entry name" value="TYR_PHOSPHATASE_2"/>
    <property type="match status" value="1"/>
</dbReference>
<dbReference type="SMART" id="SM00195">
    <property type="entry name" value="DSPc"/>
    <property type="match status" value="1"/>
</dbReference>
<dbReference type="SUPFAM" id="SSF52799">
    <property type="entry name" value="(Phosphotyrosine protein) phosphatases II"/>
    <property type="match status" value="1"/>
</dbReference>
<keyword evidence="7" id="KW-1185">Reference proteome</keyword>
<evidence type="ECO:0000259" key="4">
    <source>
        <dbReference type="PROSITE" id="PS50054"/>
    </source>
</evidence>
<reference evidence="6 7" key="1">
    <citation type="journal article" date="2017" name="Mycologia">
        <title>Bifiguratus adelaidae, gen. et sp. nov., a new member of Mucoromycotina in endophytic and soil-dwelling habitats.</title>
        <authorList>
            <person name="Torres-Cruz T.J."/>
            <person name="Billingsley Tobias T.L."/>
            <person name="Almatruk M."/>
            <person name="Hesse C."/>
            <person name="Kuske C.R."/>
            <person name="Desiro A."/>
            <person name="Benucci G.M."/>
            <person name="Bonito G."/>
            <person name="Stajich J.E."/>
            <person name="Dunlap C."/>
            <person name="Arnold A.E."/>
            <person name="Porras-Alfaro A."/>
        </authorList>
    </citation>
    <scope>NUCLEOTIDE SEQUENCE [LARGE SCALE GENOMIC DNA]</scope>
    <source>
        <strain evidence="6 7">AZ0501</strain>
    </source>
</reference>
<keyword evidence="3" id="KW-0904">Protein phosphatase</keyword>
<feature type="domain" description="Tyrosine-protein phosphatase" evidence="4">
    <location>
        <begin position="15"/>
        <end position="161"/>
    </location>
</feature>
<proteinExistence type="inferred from homology"/>
<dbReference type="InterPro" id="IPR020422">
    <property type="entry name" value="TYR_PHOSPHATASE_DUAL_dom"/>
</dbReference>
<accession>A0A261Y774</accession>
<dbReference type="PROSITE" id="PS00383">
    <property type="entry name" value="TYR_PHOSPHATASE_1"/>
    <property type="match status" value="1"/>
</dbReference>
<evidence type="ECO:0000313" key="6">
    <source>
        <dbReference type="EMBL" id="OZJ06431.1"/>
    </source>
</evidence>
<dbReference type="InterPro" id="IPR029021">
    <property type="entry name" value="Prot-tyrosine_phosphatase-like"/>
</dbReference>
<comment type="similarity">
    <text evidence="1">Belongs to the protein-tyrosine phosphatase family. Non-receptor class dual specificity subfamily.</text>
</comment>
<evidence type="ECO:0000256" key="2">
    <source>
        <dbReference type="ARBA" id="ARBA00022801"/>
    </source>
</evidence>
<organism evidence="6 7">
    <name type="scientific">Bifiguratus adelaidae</name>
    <dbReference type="NCBI Taxonomy" id="1938954"/>
    <lineage>
        <taxon>Eukaryota</taxon>
        <taxon>Fungi</taxon>
        <taxon>Fungi incertae sedis</taxon>
        <taxon>Mucoromycota</taxon>
        <taxon>Mucoromycotina</taxon>
        <taxon>Endogonomycetes</taxon>
        <taxon>Endogonales</taxon>
        <taxon>Endogonales incertae sedis</taxon>
        <taxon>Bifiguratus</taxon>
    </lineage>
</organism>
<dbReference type="InterPro" id="IPR016130">
    <property type="entry name" value="Tyr_Pase_AS"/>
</dbReference>
<keyword evidence="2" id="KW-0378">Hydrolase</keyword>
<dbReference type="PANTHER" id="PTHR45848">
    <property type="entry name" value="DUAL SPECIFICITY PROTEIN PHOSPHATASE 12 FAMILY MEMBER"/>
    <property type="match status" value="1"/>
</dbReference>